<dbReference type="AlphaFoldDB" id="A0A8H6HHZ9"/>
<proteinExistence type="predicted"/>
<evidence type="ECO:0000256" key="1">
    <source>
        <dbReference type="SAM" id="MobiDB-lite"/>
    </source>
</evidence>
<evidence type="ECO:0000313" key="3">
    <source>
        <dbReference type="Proteomes" id="UP000521943"/>
    </source>
</evidence>
<dbReference type="EMBL" id="JACGCI010000081">
    <property type="protein sequence ID" value="KAF6747399.1"/>
    <property type="molecule type" value="Genomic_DNA"/>
</dbReference>
<keyword evidence="3" id="KW-1185">Reference proteome</keyword>
<comment type="caution">
    <text evidence="2">The sequence shown here is derived from an EMBL/GenBank/DDBJ whole genome shotgun (WGS) entry which is preliminary data.</text>
</comment>
<feature type="region of interest" description="Disordered" evidence="1">
    <location>
        <begin position="45"/>
        <end position="78"/>
    </location>
</feature>
<name>A0A8H6HHZ9_9AGAR</name>
<evidence type="ECO:0000313" key="2">
    <source>
        <dbReference type="EMBL" id="KAF6747399.1"/>
    </source>
</evidence>
<sequence>MSHSLSRPRKLYIVGPKVRPHSSIHCVDLVHPLAAPQRDRWSANFSSAPQYSASSGTARRSQQSARHTPLSTARVSHSSLARTSVGILRTRTRDAVDSSVRRHSFSCRGCTNILLTAPTALVEHTRRVCRMGRKVPRPRVRSFHSFQELAGHWVSTADSDSPIPPSHHLNRPIYRPLIHWSDPPILAAPTSSLYCLPWVYHRPSRVPLTAPLPQDDSPPFRTFQLCSTSPNSSLPPGSLQLTRGLIISRS</sequence>
<protein>
    <submittedName>
        <fullName evidence="2">Uncharacterized protein</fullName>
    </submittedName>
</protein>
<dbReference type="Proteomes" id="UP000521943">
    <property type="component" value="Unassembled WGS sequence"/>
</dbReference>
<reference evidence="2 3" key="1">
    <citation type="submission" date="2020-07" db="EMBL/GenBank/DDBJ databases">
        <title>Comparative genomics of pyrophilous fungi reveals a link between fire events and developmental genes.</title>
        <authorList>
            <consortium name="DOE Joint Genome Institute"/>
            <person name="Steindorff A.S."/>
            <person name="Carver A."/>
            <person name="Calhoun S."/>
            <person name="Stillman K."/>
            <person name="Liu H."/>
            <person name="Lipzen A."/>
            <person name="Pangilinan J."/>
            <person name="Labutti K."/>
            <person name="Bruns T.D."/>
            <person name="Grigoriev I.V."/>
        </authorList>
    </citation>
    <scope>NUCLEOTIDE SEQUENCE [LARGE SCALE GENOMIC DNA]</scope>
    <source>
        <strain evidence="2 3">CBS 144469</strain>
    </source>
</reference>
<organism evidence="2 3">
    <name type="scientific">Ephemerocybe angulata</name>
    <dbReference type="NCBI Taxonomy" id="980116"/>
    <lineage>
        <taxon>Eukaryota</taxon>
        <taxon>Fungi</taxon>
        <taxon>Dikarya</taxon>
        <taxon>Basidiomycota</taxon>
        <taxon>Agaricomycotina</taxon>
        <taxon>Agaricomycetes</taxon>
        <taxon>Agaricomycetidae</taxon>
        <taxon>Agaricales</taxon>
        <taxon>Agaricineae</taxon>
        <taxon>Psathyrellaceae</taxon>
        <taxon>Ephemerocybe</taxon>
    </lineage>
</organism>
<gene>
    <name evidence="2" type="ORF">DFP72DRAFT_606855</name>
</gene>
<accession>A0A8H6HHZ9</accession>